<comment type="caution">
    <text evidence="2">The sequence shown here is derived from an EMBL/GenBank/DDBJ whole genome shotgun (WGS) entry which is preliminary data.</text>
</comment>
<protein>
    <submittedName>
        <fullName evidence="2">Metallophosphoesterase</fullName>
    </submittedName>
</protein>
<dbReference type="SUPFAM" id="SSF56300">
    <property type="entry name" value="Metallo-dependent phosphatases"/>
    <property type="match status" value="1"/>
</dbReference>
<reference evidence="2 3" key="1">
    <citation type="journal article" date="2007" name="Int. J. Syst. Evol. Microbiol.">
        <title>Paenibacillus ginsengarvi sp. nov., isolated from soil from ginseng cultivation.</title>
        <authorList>
            <person name="Yoon M.H."/>
            <person name="Ten L.N."/>
            <person name="Im W.T."/>
        </authorList>
    </citation>
    <scope>NUCLEOTIDE SEQUENCE [LARGE SCALE GENOMIC DNA]</scope>
    <source>
        <strain evidence="2 3">KCTC 13059</strain>
    </source>
</reference>
<evidence type="ECO:0000313" key="3">
    <source>
        <dbReference type="Proteomes" id="UP000282311"/>
    </source>
</evidence>
<evidence type="ECO:0000313" key="2">
    <source>
        <dbReference type="EMBL" id="RKN70164.1"/>
    </source>
</evidence>
<dbReference type="Proteomes" id="UP000282311">
    <property type="component" value="Unassembled WGS sequence"/>
</dbReference>
<sequence length="308" mass="33863">MKFREEGTFTIAQLTDVHYADSRPEDELSLALIESVLREERPDLAVFTGDLIRKGPDARAQFARVTSLAAEAGIPYAFIFGNHDSRRDVTREELMAIEEAKPYCLAQAGPERISGVGNYSLPVYASRGGETAAAVLYLFDSECNAPPWARSGSGGKGEWIDRDKVEWYVRESAAYAGAYGGPLPALAFIHIPLPEYEEVWRTGVCYGSRHAKSRCPELNVGLFAAMTEMGDVMGTFAGHDHSSDYWGELGGIRLCYGRVTGFNGDLAGDMQRGARLIRLHEGKRGFDTWVRQADGSVVTNPPEHAPEH</sequence>
<gene>
    <name evidence="2" type="ORF">D7M11_30860</name>
</gene>
<evidence type="ECO:0000259" key="1">
    <source>
        <dbReference type="Pfam" id="PF00149"/>
    </source>
</evidence>
<dbReference type="GO" id="GO:0016788">
    <property type="term" value="F:hydrolase activity, acting on ester bonds"/>
    <property type="evidence" value="ECO:0007669"/>
    <property type="project" value="TreeGrafter"/>
</dbReference>
<dbReference type="PANTHER" id="PTHR32440:SF11">
    <property type="entry name" value="METALLOPHOSPHOESTERASE DOMAIN-CONTAINING PROTEIN"/>
    <property type="match status" value="1"/>
</dbReference>
<dbReference type="Pfam" id="PF00149">
    <property type="entry name" value="Metallophos"/>
    <property type="match status" value="1"/>
</dbReference>
<dbReference type="EMBL" id="RBAH01000032">
    <property type="protein sequence ID" value="RKN70164.1"/>
    <property type="molecule type" value="Genomic_DNA"/>
</dbReference>
<proteinExistence type="predicted"/>
<dbReference type="InterPro" id="IPR004843">
    <property type="entry name" value="Calcineurin-like_PHP"/>
</dbReference>
<dbReference type="InterPro" id="IPR029052">
    <property type="entry name" value="Metallo-depent_PP-like"/>
</dbReference>
<dbReference type="GO" id="GO:0005737">
    <property type="term" value="C:cytoplasm"/>
    <property type="evidence" value="ECO:0007669"/>
    <property type="project" value="TreeGrafter"/>
</dbReference>
<dbReference type="OrthoDB" id="9816081at2"/>
<dbReference type="PANTHER" id="PTHR32440">
    <property type="entry name" value="PHOSPHATASE DCR2-RELATED-RELATED"/>
    <property type="match status" value="1"/>
</dbReference>
<name>A0A3B0BCT2_9BACL</name>
<accession>A0A3B0BCT2</accession>
<keyword evidence="3" id="KW-1185">Reference proteome</keyword>
<feature type="domain" description="Calcineurin-like phosphoesterase" evidence="1">
    <location>
        <begin position="10"/>
        <end position="94"/>
    </location>
</feature>
<dbReference type="AlphaFoldDB" id="A0A3B0BCT2"/>
<dbReference type="CDD" id="cd07383">
    <property type="entry name" value="MPP_Dcr2"/>
    <property type="match status" value="1"/>
</dbReference>
<organism evidence="2 3">
    <name type="scientific">Paenibacillus ginsengarvi</name>
    <dbReference type="NCBI Taxonomy" id="400777"/>
    <lineage>
        <taxon>Bacteria</taxon>
        <taxon>Bacillati</taxon>
        <taxon>Bacillota</taxon>
        <taxon>Bacilli</taxon>
        <taxon>Bacillales</taxon>
        <taxon>Paenibacillaceae</taxon>
        <taxon>Paenibacillus</taxon>
    </lineage>
</organism>
<dbReference type="Gene3D" id="3.60.21.10">
    <property type="match status" value="1"/>
</dbReference>